<protein>
    <submittedName>
        <fullName evidence="2">Plasmid stabilization system protein ParE</fullName>
    </submittedName>
</protein>
<dbReference type="AlphaFoldDB" id="A0A2W7NE34"/>
<dbReference type="EMBL" id="QKZK01000018">
    <property type="protein sequence ID" value="PZX15004.1"/>
    <property type="molecule type" value="Genomic_DNA"/>
</dbReference>
<keyword evidence="3" id="KW-1185">Reference proteome</keyword>
<evidence type="ECO:0000256" key="1">
    <source>
        <dbReference type="ARBA" id="ARBA00022649"/>
    </source>
</evidence>
<proteinExistence type="predicted"/>
<dbReference type="InterPro" id="IPR035093">
    <property type="entry name" value="RelE/ParE_toxin_dom_sf"/>
</dbReference>
<name>A0A2W7NE34_9BACT</name>
<dbReference type="InterPro" id="IPR007712">
    <property type="entry name" value="RelE/ParE_toxin"/>
</dbReference>
<evidence type="ECO:0000313" key="2">
    <source>
        <dbReference type="EMBL" id="PZX15004.1"/>
    </source>
</evidence>
<comment type="caution">
    <text evidence="2">The sequence shown here is derived from an EMBL/GenBank/DDBJ whole genome shotgun (WGS) entry which is preliminary data.</text>
</comment>
<reference evidence="2 3" key="1">
    <citation type="submission" date="2018-06" db="EMBL/GenBank/DDBJ databases">
        <title>Genomic Encyclopedia of Archaeal and Bacterial Type Strains, Phase II (KMG-II): from individual species to whole genera.</title>
        <authorList>
            <person name="Goeker M."/>
        </authorList>
    </citation>
    <scope>NUCLEOTIDE SEQUENCE [LARGE SCALE GENOMIC DNA]</scope>
    <source>
        <strain evidence="2 3">DSM 6779</strain>
    </source>
</reference>
<gene>
    <name evidence="2" type="ORF">LX69_02334</name>
</gene>
<dbReference type="RefSeq" id="WP_111446189.1">
    <property type="nucleotide sequence ID" value="NZ_QKZK01000018.1"/>
</dbReference>
<dbReference type="Proteomes" id="UP000249239">
    <property type="component" value="Unassembled WGS sequence"/>
</dbReference>
<keyword evidence="1" id="KW-1277">Toxin-antitoxin system</keyword>
<dbReference type="Gene3D" id="3.30.2310.20">
    <property type="entry name" value="RelE-like"/>
    <property type="match status" value="1"/>
</dbReference>
<organism evidence="2 3">
    <name type="scientific">Breznakibacter xylanolyticus</name>
    <dbReference type="NCBI Taxonomy" id="990"/>
    <lineage>
        <taxon>Bacteria</taxon>
        <taxon>Pseudomonadati</taxon>
        <taxon>Bacteroidota</taxon>
        <taxon>Bacteroidia</taxon>
        <taxon>Marinilabiliales</taxon>
        <taxon>Marinilabiliaceae</taxon>
        <taxon>Breznakibacter</taxon>
    </lineage>
</organism>
<sequence length="104" mass="12220">MEIKVLWSDTALGQLHEIYDYLNFNASQKIAKNIVKGIVQKTLLHESNPLIGSIEPLLISRPFEYRFIVDRNYKVIYRFNDHIVRIVSVFDCRQNPGKIEDIEQ</sequence>
<evidence type="ECO:0000313" key="3">
    <source>
        <dbReference type="Proteomes" id="UP000249239"/>
    </source>
</evidence>
<dbReference type="Pfam" id="PF05016">
    <property type="entry name" value="ParE_toxin"/>
    <property type="match status" value="1"/>
</dbReference>
<dbReference type="SUPFAM" id="SSF143011">
    <property type="entry name" value="RelE-like"/>
    <property type="match status" value="1"/>
</dbReference>
<dbReference type="OrthoDB" id="961141at2"/>
<accession>A0A2W7NE34</accession>